<evidence type="ECO:0000313" key="1">
    <source>
        <dbReference type="EMBL" id="CAB4887152.1"/>
    </source>
</evidence>
<accession>A0A6J7EU07</accession>
<sequence>MSSRKATGDRAWLTSTLTTVSNPQAAFRDQSRKIKRGPIPGLPEGITIKMKPHSWLIKGPNVAALAQLAVKIVGGPEITRIDVRLKSWQPPLGWTGTPKMSGIKSLWLHNHGEGVLLELVVAAPADPGLLVAAALRVLQPMVSLSHGSMFTFGPGLPMSAASLVADLSDVVLPTDNAHVHLRRSDTLITSSEVSLDSIERSRTVIIDEDRPVWVVNGVEHEVFVNPLVHRPIGRLSTGPWNVGLASVQAGALVIEGEGVDLKTENDLSASDVGDLQTVGAVQTQLDLPARWRTQLEACGIIVASGDFPTDDLAWQVRSIHTRRHALRAYSPAAALSAWPTVSVVLATHRERFIDQAVQQLARLAYPNLQIVIGLHGVEVEHSRFDAIAHDLKIVKIPSDLPFGAALQLLSEKADGELITKMDDDDFYGAEHVWDLVLARMYSGATMVGKALDWIYVESADTTAFRPEYPAETYAPFVAGGTLLISRSDLDALGGWRPVPKSVDRALIERVQATGGTIYRTHGLGYLYERRGEGHTATPNEEHFLTKTAKTFEGRIQHEVFGTRA</sequence>
<dbReference type="AlphaFoldDB" id="A0A6J7EU07"/>
<dbReference type="InterPro" id="IPR029044">
    <property type="entry name" value="Nucleotide-diphossugar_trans"/>
</dbReference>
<protein>
    <submittedName>
        <fullName evidence="1">Unannotated protein</fullName>
    </submittedName>
</protein>
<organism evidence="1">
    <name type="scientific">freshwater metagenome</name>
    <dbReference type="NCBI Taxonomy" id="449393"/>
    <lineage>
        <taxon>unclassified sequences</taxon>
        <taxon>metagenomes</taxon>
        <taxon>ecological metagenomes</taxon>
    </lineage>
</organism>
<reference evidence="1" key="1">
    <citation type="submission" date="2020-05" db="EMBL/GenBank/DDBJ databases">
        <authorList>
            <person name="Chiriac C."/>
            <person name="Salcher M."/>
            <person name="Ghai R."/>
            <person name="Kavagutti S V."/>
        </authorList>
    </citation>
    <scope>NUCLEOTIDE SEQUENCE</scope>
</reference>
<dbReference type="SUPFAM" id="SSF53448">
    <property type="entry name" value="Nucleotide-diphospho-sugar transferases"/>
    <property type="match status" value="1"/>
</dbReference>
<dbReference type="EMBL" id="CAFBMC010000001">
    <property type="protein sequence ID" value="CAB4887152.1"/>
    <property type="molecule type" value="Genomic_DNA"/>
</dbReference>
<name>A0A6J7EU07_9ZZZZ</name>
<proteinExistence type="predicted"/>
<dbReference type="Gene3D" id="3.90.550.10">
    <property type="entry name" value="Spore Coat Polysaccharide Biosynthesis Protein SpsA, Chain A"/>
    <property type="match status" value="1"/>
</dbReference>
<dbReference type="CDD" id="cd00761">
    <property type="entry name" value="Glyco_tranf_GTA_type"/>
    <property type="match status" value="1"/>
</dbReference>
<gene>
    <name evidence="1" type="ORF">UFOPK3495_00006</name>
</gene>